<dbReference type="Gene3D" id="2.40.10.10">
    <property type="entry name" value="Trypsin-like serine proteases"/>
    <property type="match status" value="2"/>
</dbReference>
<reference evidence="4 5" key="1">
    <citation type="submission" date="2019-03" db="EMBL/GenBank/DDBJ databases">
        <authorList>
            <person name="Gaulin E."/>
            <person name="Dumas B."/>
        </authorList>
    </citation>
    <scope>NUCLEOTIDE SEQUENCE [LARGE SCALE GENOMIC DNA]</scope>
    <source>
        <strain evidence="4">CBS 568.67</strain>
    </source>
</reference>
<dbReference type="PANTHER" id="PTHR36234">
    <property type="entry name" value="LYSYL ENDOPEPTIDASE"/>
    <property type="match status" value="1"/>
</dbReference>
<sequence length="275" mass="28648">MLSIKSLALLALAVAAYEPWNGDAESICGADQAKPAACIKDAEPAKYQIGRAVGRLPGIGCTGWLWGSQGHFITNNHCIGSAAQAKKTPIELGSECTRCSDKANQVARGCPGVRVANSTTLVYTSKELDFTLVTLDLNPGVSLEAFGYLQARAAPAEVDDQVYVVGHPRVKPKHFALVNDDGQPAKITDASTASKCAESDTYGYNTDTEGGSSGSPVIGVADNKVVALHNCGGCSASGGQNTGNKMHKIVDLLTSLDLLPQDAVAGTPDDNDETR</sequence>
<evidence type="ECO:0000313" key="5">
    <source>
        <dbReference type="Proteomes" id="UP000332933"/>
    </source>
</evidence>
<dbReference type="Pfam" id="PF13365">
    <property type="entry name" value="Trypsin_2"/>
    <property type="match status" value="1"/>
</dbReference>
<reference evidence="3" key="2">
    <citation type="submission" date="2019-06" db="EMBL/GenBank/DDBJ databases">
        <title>Genomics analysis of Aphanomyces spp. identifies a new class of oomycete effector associated with host adaptation.</title>
        <authorList>
            <person name="Gaulin E."/>
        </authorList>
    </citation>
    <scope>NUCLEOTIDE SEQUENCE</scope>
    <source>
        <strain evidence="3">CBS 578.67</strain>
    </source>
</reference>
<gene>
    <name evidence="4" type="primary">Aste57867_8729</name>
    <name evidence="3" type="ORF">As57867_008695</name>
    <name evidence="4" type="ORF">ASTE57867_8729</name>
</gene>
<dbReference type="InterPro" id="IPR009003">
    <property type="entry name" value="Peptidase_S1_PA"/>
</dbReference>
<dbReference type="Proteomes" id="UP000332933">
    <property type="component" value="Unassembled WGS sequence"/>
</dbReference>
<evidence type="ECO:0000313" key="3">
    <source>
        <dbReference type="EMBL" id="KAF0700776.1"/>
    </source>
</evidence>
<keyword evidence="1" id="KW-0843">Virulence</keyword>
<dbReference type="AlphaFoldDB" id="A0A485KL02"/>
<dbReference type="EMBL" id="VJMH01005113">
    <property type="protein sequence ID" value="KAF0700776.1"/>
    <property type="molecule type" value="Genomic_DNA"/>
</dbReference>
<proteinExistence type="predicted"/>
<feature type="chain" id="PRO_5036116102" evidence="2">
    <location>
        <begin position="25"/>
        <end position="275"/>
    </location>
</feature>
<evidence type="ECO:0000256" key="2">
    <source>
        <dbReference type="SAM" id="SignalP"/>
    </source>
</evidence>
<dbReference type="InterPro" id="IPR043504">
    <property type="entry name" value="Peptidase_S1_PA_chymotrypsin"/>
</dbReference>
<accession>A0A485KL02</accession>
<evidence type="ECO:0000313" key="4">
    <source>
        <dbReference type="EMBL" id="VFT85615.1"/>
    </source>
</evidence>
<name>A0A485KL02_9STRA</name>
<dbReference type="EMBL" id="CAADRA010005134">
    <property type="protein sequence ID" value="VFT85615.1"/>
    <property type="molecule type" value="Genomic_DNA"/>
</dbReference>
<dbReference type="OrthoDB" id="62371at2759"/>
<evidence type="ECO:0000256" key="1">
    <source>
        <dbReference type="ARBA" id="ARBA00023026"/>
    </source>
</evidence>
<dbReference type="SUPFAM" id="SSF50494">
    <property type="entry name" value="Trypsin-like serine proteases"/>
    <property type="match status" value="1"/>
</dbReference>
<dbReference type="PANTHER" id="PTHR36234:SF5">
    <property type="entry name" value="LYSYL ENDOPEPTIDASE"/>
    <property type="match status" value="1"/>
</dbReference>
<keyword evidence="2" id="KW-0732">Signal</keyword>
<organism evidence="4 5">
    <name type="scientific">Aphanomyces stellatus</name>
    <dbReference type="NCBI Taxonomy" id="120398"/>
    <lineage>
        <taxon>Eukaryota</taxon>
        <taxon>Sar</taxon>
        <taxon>Stramenopiles</taxon>
        <taxon>Oomycota</taxon>
        <taxon>Saprolegniomycetes</taxon>
        <taxon>Saprolegniales</taxon>
        <taxon>Verrucalvaceae</taxon>
        <taxon>Aphanomyces</taxon>
    </lineage>
</organism>
<protein>
    <submittedName>
        <fullName evidence="4">Aste57867_8729 protein</fullName>
    </submittedName>
</protein>
<feature type="signal peptide" evidence="2">
    <location>
        <begin position="1"/>
        <end position="24"/>
    </location>
</feature>
<keyword evidence="5" id="KW-1185">Reference proteome</keyword>